<evidence type="ECO:0000256" key="2">
    <source>
        <dbReference type="ARBA" id="ARBA00001958"/>
    </source>
</evidence>
<comment type="cofactor">
    <cofactor evidence="2">
        <name>K(+)</name>
        <dbReference type="ChEBI" id="CHEBI:29103"/>
    </cofactor>
</comment>
<comment type="caution">
    <text evidence="16">Lacks conserved residue(s) required for the propagation of feature annotation.</text>
</comment>
<dbReference type="GO" id="GO:0015937">
    <property type="term" value="P:coenzyme A biosynthetic process"/>
    <property type="evidence" value="ECO:0007669"/>
    <property type="project" value="UniProtKB-UniRule"/>
</dbReference>
<dbReference type="Gene3D" id="3.30.420.40">
    <property type="match status" value="2"/>
</dbReference>
<dbReference type="InterPro" id="IPR004619">
    <property type="entry name" value="Type_III_PanK"/>
</dbReference>
<keyword evidence="11 16" id="KW-0067">ATP-binding</keyword>
<accession>A0A1B3SLF6</accession>
<evidence type="ECO:0000256" key="11">
    <source>
        <dbReference type="ARBA" id="ARBA00022840"/>
    </source>
</evidence>
<dbReference type="HAMAP" id="MF_01274">
    <property type="entry name" value="Pantothen_kinase_3"/>
    <property type="match status" value="1"/>
</dbReference>
<keyword evidence="10 16" id="KW-0418">Kinase</keyword>
<name>A0A1B3SLF6_9MOLU</name>
<keyword evidence="9 16" id="KW-0547">Nucleotide-binding</keyword>
<dbReference type="AlphaFoldDB" id="A0A1B3SLF6"/>
<dbReference type="SUPFAM" id="SSF53067">
    <property type="entry name" value="Actin-like ATPase domain"/>
    <property type="match status" value="2"/>
</dbReference>
<dbReference type="GO" id="GO:0005737">
    <property type="term" value="C:cytoplasm"/>
    <property type="evidence" value="ECO:0007669"/>
    <property type="project" value="UniProtKB-SubCell"/>
</dbReference>
<dbReference type="GO" id="GO:0004594">
    <property type="term" value="F:pantothenate kinase activity"/>
    <property type="evidence" value="ECO:0007669"/>
    <property type="project" value="UniProtKB-UniRule"/>
</dbReference>
<evidence type="ECO:0000256" key="15">
    <source>
        <dbReference type="ARBA" id="ARBA00040883"/>
    </source>
</evidence>
<dbReference type="KEGG" id="shj:SHELI_v1c08270"/>
<sequence>MSILMIDVGNTTVDFRIWDQAKNELSNLMRPKTKDDEYKSSSRIKNLLKENNVTVSEIIYVSVVPEWNDVIRALGQSIDVPIYNLRNVVDISNYQFALDDVNKLGADFLSNFIGALNTYNLENGLVLSLGTASTIFVVQDKKFIGTSISPGLETSLDGLINMASLLKNNTYNKSNKLVGKNTVDSINIGSFNGHFYMVTGLVDFFKKHFKVDKVIFTGGISNLFIKEIKELGYIFDEKLIFEGLIEVFKNIKKG</sequence>
<comment type="pathway">
    <text evidence="4 16">Cofactor biosynthesis; coenzyme A biosynthesis; CoA from (R)-pantothenate: step 1/5.</text>
</comment>
<feature type="binding site" evidence="16">
    <location>
        <position position="131"/>
    </location>
    <ligand>
        <name>ATP</name>
        <dbReference type="ChEBI" id="CHEBI:30616"/>
    </ligand>
</feature>
<dbReference type="PANTHER" id="PTHR34265:SF1">
    <property type="entry name" value="TYPE III PANTOTHENATE KINASE"/>
    <property type="match status" value="1"/>
</dbReference>
<evidence type="ECO:0000256" key="8">
    <source>
        <dbReference type="ARBA" id="ARBA00022679"/>
    </source>
</evidence>
<dbReference type="Proteomes" id="UP000094378">
    <property type="component" value="Chromosome"/>
</dbReference>
<evidence type="ECO:0000256" key="13">
    <source>
        <dbReference type="ARBA" id="ARBA00022993"/>
    </source>
</evidence>
<evidence type="ECO:0000256" key="12">
    <source>
        <dbReference type="ARBA" id="ARBA00022958"/>
    </source>
</evidence>
<keyword evidence="8 16" id="KW-0808">Transferase</keyword>
<dbReference type="RefSeq" id="WP_069116981.1">
    <property type="nucleotide sequence ID" value="NZ_CP017015.1"/>
</dbReference>
<feature type="binding site" evidence="16">
    <location>
        <begin position="105"/>
        <end position="108"/>
    </location>
    <ligand>
        <name>substrate</name>
    </ligand>
</feature>
<dbReference type="CDD" id="cd24015">
    <property type="entry name" value="ASKHA_NBD_PanK-III"/>
    <property type="match status" value="1"/>
</dbReference>
<comment type="catalytic activity">
    <reaction evidence="1 16">
        <text>(R)-pantothenate + ATP = (R)-4'-phosphopantothenate + ADP + H(+)</text>
        <dbReference type="Rhea" id="RHEA:16373"/>
        <dbReference type="ChEBI" id="CHEBI:10986"/>
        <dbReference type="ChEBI" id="CHEBI:15378"/>
        <dbReference type="ChEBI" id="CHEBI:29032"/>
        <dbReference type="ChEBI" id="CHEBI:30616"/>
        <dbReference type="ChEBI" id="CHEBI:456216"/>
        <dbReference type="EC" id="2.7.1.33"/>
    </reaction>
</comment>
<dbReference type="EMBL" id="CP017015">
    <property type="protein sequence ID" value="AOG60776.1"/>
    <property type="molecule type" value="Genomic_DNA"/>
</dbReference>
<feature type="binding site" evidence="16">
    <location>
        <position position="182"/>
    </location>
    <ligand>
        <name>substrate</name>
    </ligand>
</feature>
<dbReference type="NCBIfam" id="TIGR00671">
    <property type="entry name" value="baf"/>
    <property type="match status" value="1"/>
</dbReference>
<comment type="function">
    <text evidence="16">Catalyzes the phosphorylation of pantothenate (Pan), the first step in CoA biosynthesis.</text>
</comment>
<evidence type="ECO:0000313" key="18">
    <source>
        <dbReference type="Proteomes" id="UP000094378"/>
    </source>
</evidence>
<reference evidence="17 18" key="1">
    <citation type="submission" date="2016-08" db="EMBL/GenBank/DDBJ databases">
        <title>Complete genome sequence of Spiroplasma helicoides TABS-2 (DSM 22551).</title>
        <authorList>
            <person name="Shen W.-Y."/>
            <person name="Lo W.-S."/>
            <person name="Lai Y.-C."/>
            <person name="Kuo C.-H."/>
        </authorList>
    </citation>
    <scope>NUCLEOTIDE SEQUENCE [LARGE SCALE GENOMIC DNA]</scope>
    <source>
        <strain evidence="17 18">TABS-2</strain>
    </source>
</reference>
<evidence type="ECO:0000256" key="14">
    <source>
        <dbReference type="ARBA" id="ARBA00038036"/>
    </source>
</evidence>
<dbReference type="UniPathway" id="UPA00241">
    <property type="reaction ID" value="UER00352"/>
</dbReference>
<feature type="active site" description="Proton acceptor" evidence="16">
    <location>
        <position position="107"/>
    </location>
</feature>
<dbReference type="GO" id="GO:0005524">
    <property type="term" value="F:ATP binding"/>
    <property type="evidence" value="ECO:0007669"/>
    <property type="project" value="UniProtKB-UniRule"/>
</dbReference>
<comment type="similarity">
    <text evidence="14 16">Belongs to the type III pantothenate kinase family.</text>
</comment>
<dbReference type="OrthoDB" id="9804707at2"/>
<evidence type="ECO:0000256" key="1">
    <source>
        <dbReference type="ARBA" id="ARBA00001206"/>
    </source>
</evidence>
<evidence type="ECO:0000256" key="16">
    <source>
        <dbReference type="HAMAP-Rule" id="MF_01274"/>
    </source>
</evidence>
<comment type="cofactor">
    <cofactor evidence="16">
        <name>NH4(+)</name>
        <dbReference type="ChEBI" id="CHEBI:28938"/>
    </cofactor>
    <cofactor evidence="16">
        <name>K(+)</name>
        <dbReference type="ChEBI" id="CHEBI:29103"/>
    </cofactor>
    <text evidence="16">A monovalent cation. Ammonium or potassium.</text>
</comment>
<dbReference type="InterPro" id="IPR043129">
    <property type="entry name" value="ATPase_NBD"/>
</dbReference>
<evidence type="ECO:0000256" key="10">
    <source>
        <dbReference type="ARBA" id="ARBA00022777"/>
    </source>
</evidence>
<evidence type="ECO:0000256" key="4">
    <source>
        <dbReference type="ARBA" id="ARBA00005225"/>
    </source>
</evidence>
<comment type="subunit">
    <text evidence="5 16">Homodimer.</text>
</comment>
<evidence type="ECO:0000256" key="3">
    <source>
        <dbReference type="ARBA" id="ARBA00004496"/>
    </source>
</evidence>
<keyword evidence="13 16" id="KW-0173">Coenzyme A biosynthesis</keyword>
<evidence type="ECO:0000256" key="9">
    <source>
        <dbReference type="ARBA" id="ARBA00022741"/>
    </source>
</evidence>
<gene>
    <name evidence="16 17" type="primary">coaX</name>
    <name evidence="17" type="ORF">SHELI_v1c08270</name>
</gene>
<dbReference type="STRING" id="216938.SHELI_v1c08270"/>
<evidence type="ECO:0000313" key="17">
    <source>
        <dbReference type="EMBL" id="AOG60776.1"/>
    </source>
</evidence>
<evidence type="ECO:0000256" key="5">
    <source>
        <dbReference type="ARBA" id="ARBA00011738"/>
    </source>
</evidence>
<comment type="subcellular location">
    <subcellularLocation>
        <location evidence="3 16">Cytoplasm</location>
    </subcellularLocation>
</comment>
<dbReference type="Pfam" id="PF03309">
    <property type="entry name" value="Pan_kinase"/>
    <property type="match status" value="1"/>
</dbReference>
<proteinExistence type="inferred from homology"/>
<dbReference type="PANTHER" id="PTHR34265">
    <property type="entry name" value="TYPE III PANTOTHENATE KINASE"/>
    <property type="match status" value="1"/>
</dbReference>
<evidence type="ECO:0000256" key="7">
    <source>
        <dbReference type="ARBA" id="ARBA00022490"/>
    </source>
</evidence>
<dbReference type="EC" id="2.7.1.33" evidence="6 16"/>
<feature type="binding site" evidence="16">
    <location>
        <begin position="7"/>
        <end position="14"/>
    </location>
    <ligand>
        <name>ATP</name>
        <dbReference type="ChEBI" id="CHEBI:30616"/>
    </ligand>
</feature>
<keyword evidence="7 16" id="KW-0963">Cytoplasm</keyword>
<protein>
    <recommendedName>
        <fullName evidence="15 16">Type III pantothenate kinase</fullName>
        <ecNumber evidence="6 16">2.7.1.33</ecNumber>
    </recommendedName>
    <alternativeName>
        <fullName evidence="16">PanK-III</fullName>
    </alternativeName>
    <alternativeName>
        <fullName evidence="16">Pantothenic acid kinase</fullName>
    </alternativeName>
</protein>
<keyword evidence="18" id="KW-1185">Reference proteome</keyword>
<evidence type="ECO:0000256" key="6">
    <source>
        <dbReference type="ARBA" id="ARBA00012102"/>
    </source>
</evidence>
<keyword evidence="12 16" id="KW-0630">Potassium</keyword>
<organism evidence="17 18">
    <name type="scientific">Spiroplasma helicoides</name>
    <dbReference type="NCBI Taxonomy" id="216938"/>
    <lineage>
        <taxon>Bacteria</taxon>
        <taxon>Bacillati</taxon>
        <taxon>Mycoplasmatota</taxon>
        <taxon>Mollicutes</taxon>
        <taxon>Entomoplasmatales</taxon>
        <taxon>Spiroplasmataceae</taxon>
        <taxon>Spiroplasma</taxon>
    </lineage>
</organism>